<dbReference type="RefSeq" id="WP_305012126.1">
    <property type="nucleotide sequence ID" value="NZ_JAUQSX010000006.1"/>
</dbReference>
<dbReference type="Proteomes" id="UP001167796">
    <property type="component" value="Unassembled WGS sequence"/>
</dbReference>
<gene>
    <name evidence="1" type="ORF">Q5H92_13855</name>
</gene>
<comment type="caution">
    <text evidence="1">The sequence shown here is derived from an EMBL/GenBank/DDBJ whole genome shotgun (WGS) entry which is preliminary data.</text>
</comment>
<name>A0ABT9AC82_9BACT</name>
<evidence type="ECO:0000313" key="2">
    <source>
        <dbReference type="Proteomes" id="UP001167796"/>
    </source>
</evidence>
<protein>
    <submittedName>
        <fullName evidence="1">Uncharacterized protein</fullName>
    </submittedName>
</protein>
<dbReference type="EMBL" id="JAUQSX010000006">
    <property type="protein sequence ID" value="MDO7847450.1"/>
    <property type="molecule type" value="Genomic_DNA"/>
</dbReference>
<organism evidence="1 2">
    <name type="scientific">Hymenobacter mellowenesis</name>
    <dbReference type="NCBI Taxonomy" id="3063995"/>
    <lineage>
        <taxon>Bacteria</taxon>
        <taxon>Pseudomonadati</taxon>
        <taxon>Bacteroidota</taxon>
        <taxon>Cytophagia</taxon>
        <taxon>Cytophagales</taxon>
        <taxon>Hymenobacteraceae</taxon>
        <taxon>Hymenobacter</taxon>
    </lineage>
</organism>
<keyword evidence="2" id="KW-1185">Reference proteome</keyword>
<accession>A0ABT9AC82</accession>
<evidence type="ECO:0000313" key="1">
    <source>
        <dbReference type="EMBL" id="MDO7847450.1"/>
    </source>
</evidence>
<sequence>MPVSLNKYRIKDLPAIVREADLVNKVFEVESPSGTDQNYKVSFPTVVQTVANNLPGGNDAKVAVKTARLYSPQTPGWDPGSTTLTGLNPDFLCLFTTCWVEFPHPTTEYVLVYDATPAAPLQVWRDGTFTGSKIGAKWVPVNSIEARVQGIADFSPFAGSYAIGDNVKYTLGGSLRLFSARQALVKTTFTPAEIPAPTGLANDPNWVEINGNDGVLVGDFLPGAYQRHELVVFDHRLYRARQDTTVGDFQSQPGVYDNFPDLDLWEVVSGSGGTNYNDAPLTARVAALEYSVDYIASTVGDNYNEFNTRINGLVSTAPDYAPGSFTKGQFVTSGGKVFTAKQAIQNSQVAPVSTNAYWLQVSGGGGVSVQNSLSPGSSTDAPSVDAVNGALGTLGTQVTLLSSSIKVGYAPNPAQAPVTVGGLNNNVTGLESAAVGGGRIDIYGNDSGAVAGSQITIFGDNSGSVGGGYSHVTGNFSGQVGGYACFNKGNYSAIIAGTGLSLQPGADYSAIIAGRNFTAPVQSDTVYMPKVYFFENGGGISLVSPDGTTRKTIALSNAGDVTIDGVALGTGTGSGGVNQAYVDSADAALRQYINGLSTVAFSGQFSDLQNVPQLSVEDSRKELPTEPNRRTNNLLREGRSQISGVLLADNATAIAAQVIQNGVAVAPSRTGTPTAVATAINADIDALSDYSLYVIRIITTPAINTNSSAVVLTILPI</sequence>
<proteinExistence type="predicted"/>
<reference evidence="1" key="1">
    <citation type="submission" date="2023-07" db="EMBL/GenBank/DDBJ databases">
        <authorList>
            <person name="Kim M.K."/>
        </authorList>
    </citation>
    <scope>NUCLEOTIDE SEQUENCE</scope>
    <source>
        <strain evidence="1">M29</strain>
    </source>
</reference>